<reference evidence="7 8" key="1">
    <citation type="submission" date="2021-11" db="EMBL/GenBank/DDBJ databases">
        <title>Draft genome sequence of Paenibacillus profundus YoMME, a new Gram-positive bacteria with exoelectrogenic properties.</title>
        <authorList>
            <person name="Hubenova Y."/>
            <person name="Hubenova E."/>
            <person name="Manasiev Y."/>
            <person name="Peykov S."/>
            <person name="Mitov M."/>
        </authorList>
    </citation>
    <scope>NUCLEOTIDE SEQUENCE [LARGE SCALE GENOMIC DNA]</scope>
    <source>
        <strain evidence="7 8">YoMME</strain>
    </source>
</reference>
<evidence type="ECO:0000313" key="8">
    <source>
        <dbReference type="Proteomes" id="UP001199916"/>
    </source>
</evidence>
<protein>
    <submittedName>
        <fullName evidence="7">MntP/YtaF family protein</fullName>
    </submittedName>
</protein>
<feature type="transmembrane region" description="Helical" evidence="6">
    <location>
        <begin position="6"/>
        <end position="26"/>
    </location>
</feature>
<keyword evidence="8" id="KW-1185">Reference proteome</keyword>
<organism evidence="7 8">
    <name type="scientific">Paenibacillus profundus</name>
    <dbReference type="NCBI Taxonomy" id="1173085"/>
    <lineage>
        <taxon>Bacteria</taxon>
        <taxon>Bacillati</taxon>
        <taxon>Bacillota</taxon>
        <taxon>Bacilli</taxon>
        <taxon>Bacillales</taxon>
        <taxon>Paenibacillaceae</taxon>
        <taxon>Paenibacillus</taxon>
    </lineage>
</organism>
<dbReference type="InterPro" id="IPR003810">
    <property type="entry name" value="Mntp/YtaF"/>
</dbReference>
<dbReference type="EMBL" id="JAJNBZ010000016">
    <property type="protein sequence ID" value="MCE5171343.1"/>
    <property type="molecule type" value="Genomic_DNA"/>
</dbReference>
<evidence type="ECO:0000256" key="3">
    <source>
        <dbReference type="ARBA" id="ARBA00022989"/>
    </source>
</evidence>
<dbReference type="PANTHER" id="PTHR35529:SF2">
    <property type="entry name" value="SPORULATION PROTEIN YTAF-RELATED"/>
    <property type="match status" value="1"/>
</dbReference>
<feature type="transmembrane region" description="Helical" evidence="6">
    <location>
        <begin position="177"/>
        <end position="197"/>
    </location>
</feature>
<dbReference type="Pfam" id="PF02659">
    <property type="entry name" value="Mntp"/>
    <property type="match status" value="2"/>
</dbReference>
<feature type="transmembrane region" description="Helical" evidence="6">
    <location>
        <begin position="38"/>
        <end position="61"/>
    </location>
</feature>
<evidence type="ECO:0000256" key="4">
    <source>
        <dbReference type="ARBA" id="ARBA00023136"/>
    </source>
</evidence>
<evidence type="ECO:0000256" key="1">
    <source>
        <dbReference type="ARBA" id="ARBA00022475"/>
    </source>
</evidence>
<name>A0ABS8YHA0_9BACL</name>
<keyword evidence="2 6" id="KW-0812">Transmembrane</keyword>
<proteinExistence type="predicted"/>
<feature type="transmembrane region" description="Helical" evidence="6">
    <location>
        <begin position="67"/>
        <end position="85"/>
    </location>
</feature>
<keyword evidence="4 6" id="KW-0472">Membrane</keyword>
<feature type="transmembrane region" description="Helical" evidence="6">
    <location>
        <begin position="203"/>
        <end position="221"/>
    </location>
</feature>
<keyword evidence="1" id="KW-1003">Cell membrane</keyword>
<evidence type="ECO:0000313" key="7">
    <source>
        <dbReference type="EMBL" id="MCE5171343.1"/>
    </source>
</evidence>
<dbReference type="PANTHER" id="PTHR35529">
    <property type="entry name" value="MANGANESE EFFLUX PUMP MNTP-RELATED"/>
    <property type="match status" value="1"/>
</dbReference>
<dbReference type="RefSeq" id="WP_233697843.1">
    <property type="nucleotide sequence ID" value="NZ_JAJNBZ010000016.1"/>
</dbReference>
<evidence type="ECO:0000256" key="6">
    <source>
        <dbReference type="SAM" id="Phobius"/>
    </source>
</evidence>
<keyword evidence="3 6" id="KW-1133">Transmembrane helix</keyword>
<accession>A0ABS8YHA0</accession>
<gene>
    <name evidence="7" type="ORF">LQV63_18745</name>
</gene>
<sequence length="254" mass="26697">MLIQVASMLVLAFALSLDSFGVGMTYGLRKLRIPWTSIVIISLCSGLVILVSMQVGALLVQYVSASIAQWIGSVILIGIGCWAIVQLLRSRAGDIADIAVISSATCDESRGSHVRTKKEGCGNDTAGALNPDTADSNPEPRPVFRIQLRSLGLVIQILHTPSAADMDRSGTISSSEAAWLGVALSLDAFGAGIGAALLGYPPFATALIIALFSGTFLRIGLQVGIACAQFSWIGKLTFIPGLMLIMMGIIKLFS</sequence>
<dbReference type="Proteomes" id="UP001199916">
    <property type="component" value="Unassembled WGS sequence"/>
</dbReference>
<comment type="caution">
    <text evidence="7">The sequence shown here is derived from an EMBL/GenBank/DDBJ whole genome shotgun (WGS) entry which is preliminary data.</text>
</comment>
<feature type="region of interest" description="Disordered" evidence="5">
    <location>
        <begin position="113"/>
        <end position="137"/>
    </location>
</feature>
<evidence type="ECO:0000256" key="5">
    <source>
        <dbReference type="SAM" id="MobiDB-lite"/>
    </source>
</evidence>
<evidence type="ECO:0000256" key="2">
    <source>
        <dbReference type="ARBA" id="ARBA00022692"/>
    </source>
</evidence>
<feature type="transmembrane region" description="Helical" evidence="6">
    <location>
        <begin position="233"/>
        <end position="253"/>
    </location>
</feature>